<dbReference type="SUPFAM" id="SSF100950">
    <property type="entry name" value="NagB/RpiA/CoA transferase-like"/>
    <property type="match status" value="1"/>
</dbReference>
<dbReference type="InterPro" id="IPR051054">
    <property type="entry name" value="SorC_transcr_regulators"/>
</dbReference>
<dbReference type="Pfam" id="PF21715">
    <property type="entry name" value="CggR_N"/>
    <property type="match status" value="1"/>
</dbReference>
<sequence length="350" mass="39130">MNINNHDAKGMLDFLKMAFPELEELLPLRLNLLNAVRINQPIGRRVLSNTLGLTERVVRRESDILKASALIEYYPDGMRITEKGTEVLTQLSSVFYHLNGINELERLLQKKLGIKKVIIGSFGHQDEVAALEEIGFAAANYLRTLISPKTIIGLTGGSSIERAINGYRQEWTQYPNNEIVVVPARGGLGVKNEYQANTLAERLSNKLNGRHLILYTQDNLSRSTIDELKNEPNIKYILNYIDKIDVLAFGVGRADVMAARRFLDRKEIDDIISKGAVAESFGYYFNKDGEIVHEISTIGIDLNKFKTLDHIIAVAGGAEKAEAIIAISKLNEHLVLVTDEQAAKRMSELL</sequence>
<evidence type="ECO:0000256" key="3">
    <source>
        <dbReference type="ARBA" id="ARBA00023125"/>
    </source>
</evidence>
<dbReference type="InterPro" id="IPR036388">
    <property type="entry name" value="WH-like_DNA-bd_sf"/>
</dbReference>
<keyword evidence="2" id="KW-0805">Transcription regulation</keyword>
<dbReference type="InterPro" id="IPR007324">
    <property type="entry name" value="Sugar-bd_dom_put"/>
</dbReference>
<feature type="domain" description="Sugar-binding" evidence="5">
    <location>
        <begin position="97"/>
        <end position="346"/>
    </location>
</feature>
<dbReference type="InterPro" id="IPR048715">
    <property type="entry name" value="CggR_N"/>
</dbReference>
<dbReference type="Gene3D" id="3.40.50.1360">
    <property type="match status" value="1"/>
</dbReference>
<gene>
    <name evidence="7" type="ORF">KHM83_18015</name>
</gene>
<dbReference type="Gene3D" id="1.10.10.10">
    <property type="entry name" value="Winged helix-like DNA-binding domain superfamily/Winged helix DNA-binding domain"/>
    <property type="match status" value="1"/>
</dbReference>
<name>A0ABS5PUF6_9FIRM</name>
<dbReference type="Proteomes" id="UP000746471">
    <property type="component" value="Unassembled WGS sequence"/>
</dbReference>
<dbReference type="PANTHER" id="PTHR34294">
    <property type="entry name" value="TRANSCRIPTIONAL REGULATOR-RELATED"/>
    <property type="match status" value="1"/>
</dbReference>
<feature type="domain" description="CggR N-terminal DNA binding" evidence="6">
    <location>
        <begin position="29"/>
        <end position="94"/>
    </location>
</feature>
<proteinExistence type="inferred from homology"/>
<dbReference type="RefSeq" id="WP_213238425.1">
    <property type="nucleotide sequence ID" value="NZ_JAHBCL010000045.1"/>
</dbReference>
<dbReference type="Pfam" id="PF04198">
    <property type="entry name" value="Sugar-bind"/>
    <property type="match status" value="1"/>
</dbReference>
<protein>
    <submittedName>
        <fullName evidence="7">Sugar-binding transcriptional regulator</fullName>
    </submittedName>
</protein>
<organism evidence="7 8">
    <name type="scientific">Fusibacter paucivorans</name>
    <dbReference type="NCBI Taxonomy" id="76009"/>
    <lineage>
        <taxon>Bacteria</taxon>
        <taxon>Bacillati</taxon>
        <taxon>Bacillota</taxon>
        <taxon>Clostridia</taxon>
        <taxon>Eubacteriales</taxon>
        <taxon>Eubacteriales Family XII. Incertae Sedis</taxon>
        <taxon>Fusibacter</taxon>
    </lineage>
</organism>
<comment type="similarity">
    <text evidence="1">Belongs to the SorC transcriptional regulatory family.</text>
</comment>
<evidence type="ECO:0000256" key="4">
    <source>
        <dbReference type="ARBA" id="ARBA00023163"/>
    </source>
</evidence>
<evidence type="ECO:0000313" key="8">
    <source>
        <dbReference type="Proteomes" id="UP000746471"/>
    </source>
</evidence>
<evidence type="ECO:0000256" key="2">
    <source>
        <dbReference type="ARBA" id="ARBA00023015"/>
    </source>
</evidence>
<evidence type="ECO:0000259" key="6">
    <source>
        <dbReference type="Pfam" id="PF21715"/>
    </source>
</evidence>
<dbReference type="InterPro" id="IPR037171">
    <property type="entry name" value="NagB/RpiA_transferase-like"/>
</dbReference>
<dbReference type="InterPro" id="IPR036390">
    <property type="entry name" value="WH_DNA-bd_sf"/>
</dbReference>
<accession>A0ABS5PUF6</accession>
<dbReference type="EMBL" id="JAHBCL010000045">
    <property type="protein sequence ID" value="MBS7528567.1"/>
    <property type="molecule type" value="Genomic_DNA"/>
</dbReference>
<keyword evidence="8" id="KW-1185">Reference proteome</keyword>
<dbReference type="SUPFAM" id="SSF46785">
    <property type="entry name" value="Winged helix' DNA-binding domain"/>
    <property type="match status" value="1"/>
</dbReference>
<reference evidence="7 8" key="1">
    <citation type="submission" date="2021-05" db="EMBL/GenBank/DDBJ databases">
        <title>Fusibacter ferrireducens sp. nov., an anaerobic, sulfur- and Fe-reducing bacterium isolated from the mangrove sediment.</title>
        <authorList>
            <person name="Qiu D."/>
        </authorList>
    </citation>
    <scope>NUCLEOTIDE SEQUENCE [LARGE SCALE GENOMIC DNA]</scope>
    <source>
        <strain evidence="7 8">DSM 12116</strain>
    </source>
</reference>
<keyword evidence="3" id="KW-0238">DNA-binding</keyword>
<comment type="caution">
    <text evidence="7">The sequence shown here is derived from an EMBL/GenBank/DDBJ whole genome shotgun (WGS) entry which is preliminary data.</text>
</comment>
<evidence type="ECO:0000256" key="1">
    <source>
        <dbReference type="ARBA" id="ARBA00010466"/>
    </source>
</evidence>
<dbReference type="PANTHER" id="PTHR34294:SF5">
    <property type="entry name" value="CENTRAL GLYCOLYTIC GENES REGULATOR"/>
    <property type="match status" value="1"/>
</dbReference>
<evidence type="ECO:0000259" key="5">
    <source>
        <dbReference type="Pfam" id="PF04198"/>
    </source>
</evidence>
<keyword evidence="4" id="KW-0804">Transcription</keyword>
<evidence type="ECO:0000313" key="7">
    <source>
        <dbReference type="EMBL" id="MBS7528567.1"/>
    </source>
</evidence>